<dbReference type="Proteomes" id="UP000295063">
    <property type="component" value="Unassembled WGS sequence"/>
</dbReference>
<dbReference type="InterPro" id="IPR011704">
    <property type="entry name" value="ATPase_dyneun-rel_AAA"/>
</dbReference>
<dbReference type="Gene3D" id="3.40.50.300">
    <property type="entry name" value="P-loop containing nucleotide triphosphate hydrolases"/>
    <property type="match status" value="1"/>
</dbReference>
<reference evidence="4 5" key="1">
    <citation type="submission" date="2019-03" db="EMBL/GenBank/DDBJ databases">
        <title>Genomic Encyclopedia of Type Strains, Phase IV (KMG-IV): sequencing the most valuable type-strain genomes for metagenomic binning, comparative biology and taxonomic classification.</title>
        <authorList>
            <person name="Goeker M."/>
        </authorList>
    </citation>
    <scope>NUCLEOTIDE SEQUENCE [LARGE SCALE GENOMIC DNA]</scope>
    <source>
        <strain evidence="4 5">DSM 15969</strain>
    </source>
</reference>
<dbReference type="Pfam" id="PF07728">
    <property type="entry name" value="AAA_5"/>
    <property type="match status" value="1"/>
</dbReference>
<dbReference type="PANTHER" id="PTHR35023">
    <property type="entry name" value="CHELATASE-RELATED"/>
    <property type="match status" value="1"/>
</dbReference>
<dbReference type="InterPro" id="IPR027417">
    <property type="entry name" value="P-loop_NTPase"/>
</dbReference>
<dbReference type="PANTHER" id="PTHR35023:SF1">
    <property type="entry name" value="MG-PROTOPORPHYRIN IX CHELATASE"/>
    <property type="match status" value="1"/>
</dbReference>
<dbReference type="Pfam" id="PF13519">
    <property type="entry name" value="VWA_2"/>
    <property type="match status" value="1"/>
</dbReference>
<evidence type="ECO:0000256" key="1">
    <source>
        <dbReference type="ARBA" id="ARBA00005799"/>
    </source>
</evidence>
<dbReference type="Gene3D" id="3.40.50.410">
    <property type="entry name" value="von Willebrand factor, type A domain"/>
    <property type="match status" value="1"/>
</dbReference>
<comment type="caution">
    <text evidence="4">The sequence shown here is derived from an EMBL/GenBank/DDBJ whole genome shotgun (WGS) entry which is preliminary data.</text>
</comment>
<evidence type="ECO:0000259" key="3">
    <source>
        <dbReference type="PROSITE" id="PS50234"/>
    </source>
</evidence>
<dbReference type="SMART" id="SM00327">
    <property type="entry name" value="VWA"/>
    <property type="match status" value="1"/>
</dbReference>
<accession>A0A4R1PXL1</accession>
<keyword evidence="5" id="KW-1185">Reference proteome</keyword>
<gene>
    <name evidence="4" type="ORF">EV210_108199</name>
</gene>
<dbReference type="CDD" id="cd01451">
    <property type="entry name" value="vWA_Magnesium_chelatase"/>
    <property type="match status" value="1"/>
</dbReference>
<sequence length="629" mass="68527">MAHRMVFPFAAVVGQADIKLALLLNAINPRIGGVLIAGEKGAAKSTMVRGLAHLLKEMDIVELPLNATEDKVVGSIDIEFALGKGVKRFEPGILFKAHNNILYIDEVNLLSESLVSVILDAAASGFCVIEREGISHKHPAEFILVGTMNPEEGALSPQFLDRFGLYVSVGGEKDVTARVEVMRRRLAYELAPDAFFRAYEQESCELREKLNAAKIALGQVEVPDAMLQLAAAIAQQANCAGHRADIILVEAAKALAAWEQRNAIYPQDIKTAARFVLPHRLREVPPVPDQPEPPGQQQNSSGEQPEQQQAYADGDKDTGATEDRTEAGEMPQESSDSNPEANGASGNIDDQVEEAGAVFAVRDIALPLRDRRVRKGSGRRCLTRTGSRQGRYVKVRLPRDKVADLAFDATLRAAAPFQRLRGKAHTGLIIYKEDFRIKVREKRVGNTFLFVVDASGSMAAKQRMRAVKGAILSLLTDAYQKRDRVGMIAFRKNAAELLLGITRSVDLAQKRLRDLPTGGKTPLAAALLKAMEILHAARLRDPDMVPVLVLVSDGKANVKISGGDAVQEVLDIAGKISKTGIQTLVIDTENDFIRLGLARELAQAMQARYLLLEELGAQQLARAVRSSII</sequence>
<dbReference type="GO" id="GO:0016887">
    <property type="term" value="F:ATP hydrolysis activity"/>
    <property type="evidence" value="ECO:0007669"/>
    <property type="project" value="InterPro"/>
</dbReference>
<dbReference type="Pfam" id="PF17863">
    <property type="entry name" value="AAA_lid_2"/>
    <property type="match status" value="1"/>
</dbReference>
<feature type="domain" description="VWFA" evidence="3">
    <location>
        <begin position="447"/>
        <end position="628"/>
    </location>
</feature>
<feature type="compositionally biased region" description="Basic and acidic residues" evidence="2">
    <location>
        <begin position="313"/>
        <end position="327"/>
    </location>
</feature>
<feature type="region of interest" description="Disordered" evidence="2">
    <location>
        <begin position="283"/>
        <end position="347"/>
    </location>
</feature>
<dbReference type="EMBL" id="SLUI01000008">
    <property type="protein sequence ID" value="TCL36554.1"/>
    <property type="molecule type" value="Genomic_DNA"/>
</dbReference>
<comment type="similarity">
    <text evidence="1">Belongs to the Mg-chelatase subunits D/I family.</text>
</comment>
<dbReference type="CDD" id="cd00009">
    <property type="entry name" value="AAA"/>
    <property type="match status" value="1"/>
</dbReference>
<feature type="compositionally biased region" description="Polar residues" evidence="2">
    <location>
        <begin position="299"/>
        <end position="310"/>
    </location>
</feature>
<dbReference type="InterPro" id="IPR002035">
    <property type="entry name" value="VWF_A"/>
</dbReference>
<feature type="compositionally biased region" description="Pro residues" evidence="2">
    <location>
        <begin position="285"/>
        <end position="294"/>
    </location>
</feature>
<proteinExistence type="inferred from homology"/>
<dbReference type="InterPro" id="IPR036465">
    <property type="entry name" value="vWFA_dom_sf"/>
</dbReference>
<dbReference type="OrthoDB" id="9775079at2"/>
<dbReference type="RefSeq" id="WP_132081375.1">
    <property type="nucleotide sequence ID" value="NZ_DAMAKO010000001.1"/>
</dbReference>
<dbReference type="SUPFAM" id="SSF52540">
    <property type="entry name" value="P-loop containing nucleoside triphosphate hydrolases"/>
    <property type="match status" value="1"/>
</dbReference>
<dbReference type="GO" id="GO:0005524">
    <property type="term" value="F:ATP binding"/>
    <property type="evidence" value="ECO:0007669"/>
    <property type="project" value="InterPro"/>
</dbReference>
<name>A0A4R1PXL1_9FIRM</name>
<evidence type="ECO:0000313" key="4">
    <source>
        <dbReference type="EMBL" id="TCL36554.1"/>
    </source>
</evidence>
<dbReference type="InterPro" id="IPR041702">
    <property type="entry name" value="BchD/ChlD_VWA"/>
</dbReference>
<dbReference type="PROSITE" id="PS50234">
    <property type="entry name" value="VWFA"/>
    <property type="match status" value="1"/>
</dbReference>
<evidence type="ECO:0000256" key="2">
    <source>
        <dbReference type="SAM" id="MobiDB-lite"/>
    </source>
</evidence>
<dbReference type="InterPro" id="IPR052989">
    <property type="entry name" value="Mg-chelatase_DI-like"/>
</dbReference>
<dbReference type="SUPFAM" id="SSF53300">
    <property type="entry name" value="vWA-like"/>
    <property type="match status" value="1"/>
</dbReference>
<dbReference type="AlphaFoldDB" id="A0A4R1PXL1"/>
<dbReference type="InterPro" id="IPR041628">
    <property type="entry name" value="ChlI/MoxR_AAA_lid"/>
</dbReference>
<organism evidence="4 5">
    <name type="scientific">Anaerospora hongkongensis</name>
    <dbReference type="NCBI Taxonomy" id="244830"/>
    <lineage>
        <taxon>Bacteria</taxon>
        <taxon>Bacillati</taxon>
        <taxon>Bacillota</taxon>
        <taxon>Negativicutes</taxon>
        <taxon>Selenomonadales</taxon>
        <taxon>Sporomusaceae</taxon>
        <taxon>Anaerospora</taxon>
    </lineage>
</organism>
<evidence type="ECO:0000313" key="5">
    <source>
        <dbReference type="Proteomes" id="UP000295063"/>
    </source>
</evidence>
<dbReference type="Gene3D" id="1.10.8.80">
    <property type="entry name" value="Magnesium chelatase subunit I, C-Terminal domain"/>
    <property type="match status" value="1"/>
</dbReference>
<protein>
    <submittedName>
        <fullName evidence="4">Magnesium chelatase subunit D</fullName>
    </submittedName>
</protein>